<dbReference type="Proteomes" id="UP000287188">
    <property type="component" value="Unassembled WGS sequence"/>
</dbReference>
<comment type="caution">
    <text evidence="1">The sequence shown here is derived from an EMBL/GenBank/DDBJ whole genome shotgun (WGS) entry which is preliminary data.</text>
</comment>
<dbReference type="EMBL" id="BIFS01000001">
    <property type="protein sequence ID" value="GCE18984.1"/>
    <property type="molecule type" value="Genomic_DNA"/>
</dbReference>
<sequence>MRAPDNEYDIEVDAVLLRMKETRSVDMLSTIIYEEIVRCFGLSLANPKTSYNKIAASVWETYQNWLRDQNNDI</sequence>
<keyword evidence="2" id="KW-1185">Reference proteome</keyword>
<dbReference type="AlphaFoldDB" id="A0A402AIU8"/>
<name>A0A402AIU8_9CHLR</name>
<evidence type="ECO:0000313" key="2">
    <source>
        <dbReference type="Proteomes" id="UP000287188"/>
    </source>
</evidence>
<reference evidence="2" key="1">
    <citation type="submission" date="2018-12" db="EMBL/GenBank/DDBJ databases">
        <title>Tengunoibacter tsumagoiensis gen. nov., sp. nov., Dictyobacter kobayashii sp. nov., D. alpinus sp. nov., and D. joshuensis sp. nov. and description of Dictyobacteraceae fam. nov. within the order Ktedonobacterales isolated from Tengu-no-mugimeshi.</title>
        <authorList>
            <person name="Wang C.M."/>
            <person name="Zheng Y."/>
            <person name="Sakai Y."/>
            <person name="Toyoda A."/>
            <person name="Minakuchi Y."/>
            <person name="Abe K."/>
            <person name="Yokota A."/>
            <person name="Yabe S."/>
        </authorList>
    </citation>
    <scope>NUCLEOTIDE SEQUENCE [LARGE SCALE GENOMIC DNA]</scope>
    <source>
        <strain evidence="2">Uno11</strain>
    </source>
</reference>
<accession>A0A402AIU8</accession>
<gene>
    <name evidence="1" type="ORF">KDK_27840</name>
</gene>
<evidence type="ECO:0000313" key="1">
    <source>
        <dbReference type="EMBL" id="GCE18984.1"/>
    </source>
</evidence>
<organism evidence="1 2">
    <name type="scientific">Dictyobacter kobayashii</name>
    <dbReference type="NCBI Taxonomy" id="2014872"/>
    <lineage>
        <taxon>Bacteria</taxon>
        <taxon>Bacillati</taxon>
        <taxon>Chloroflexota</taxon>
        <taxon>Ktedonobacteria</taxon>
        <taxon>Ktedonobacterales</taxon>
        <taxon>Dictyobacteraceae</taxon>
        <taxon>Dictyobacter</taxon>
    </lineage>
</organism>
<protein>
    <submittedName>
        <fullName evidence="1">Uncharacterized protein</fullName>
    </submittedName>
</protein>
<proteinExistence type="predicted"/>